<comment type="caution">
    <text evidence="1">The sequence shown here is derived from an EMBL/GenBank/DDBJ whole genome shotgun (WGS) entry which is preliminary data.</text>
</comment>
<proteinExistence type="predicted"/>
<evidence type="ECO:0000313" key="2">
    <source>
        <dbReference type="Proteomes" id="UP000828941"/>
    </source>
</evidence>
<sequence>MRQDTGADKVRGDCSDIHHRELDIELIGGERVGHSGPLKKELDEDGGSYVEVTMDIHGDSVALHSIKTVAGSEIGEDEKLGLLGKGLEKKTSFGPSLIRNASIRMKQVSQELKRFASFSKRVPSRHNDRTKSAAVHGLKGLSALKELKFINKTDDGAGWAEVEKQFDKLTATTHGYLPRSLCQMYM</sequence>
<accession>A0ACB9P5A9</accession>
<name>A0ACB9P5A9_BAUVA</name>
<evidence type="ECO:0000313" key="1">
    <source>
        <dbReference type="EMBL" id="KAI4343526.1"/>
    </source>
</evidence>
<organism evidence="1 2">
    <name type="scientific">Bauhinia variegata</name>
    <name type="common">Purple orchid tree</name>
    <name type="synonym">Phanera variegata</name>
    <dbReference type="NCBI Taxonomy" id="167791"/>
    <lineage>
        <taxon>Eukaryota</taxon>
        <taxon>Viridiplantae</taxon>
        <taxon>Streptophyta</taxon>
        <taxon>Embryophyta</taxon>
        <taxon>Tracheophyta</taxon>
        <taxon>Spermatophyta</taxon>
        <taxon>Magnoliopsida</taxon>
        <taxon>eudicotyledons</taxon>
        <taxon>Gunneridae</taxon>
        <taxon>Pentapetalae</taxon>
        <taxon>rosids</taxon>
        <taxon>fabids</taxon>
        <taxon>Fabales</taxon>
        <taxon>Fabaceae</taxon>
        <taxon>Cercidoideae</taxon>
        <taxon>Cercideae</taxon>
        <taxon>Bauhiniinae</taxon>
        <taxon>Bauhinia</taxon>
    </lineage>
</organism>
<reference evidence="1 2" key="1">
    <citation type="journal article" date="2022" name="DNA Res.">
        <title>Chromosomal-level genome assembly of the orchid tree Bauhinia variegata (Leguminosae; Cercidoideae) supports the allotetraploid origin hypothesis of Bauhinia.</title>
        <authorList>
            <person name="Zhong Y."/>
            <person name="Chen Y."/>
            <person name="Zheng D."/>
            <person name="Pang J."/>
            <person name="Liu Y."/>
            <person name="Luo S."/>
            <person name="Meng S."/>
            <person name="Qian L."/>
            <person name="Wei D."/>
            <person name="Dai S."/>
            <person name="Zhou R."/>
        </authorList>
    </citation>
    <scope>NUCLEOTIDE SEQUENCE [LARGE SCALE GENOMIC DNA]</scope>
    <source>
        <strain evidence="1">BV-YZ2020</strain>
    </source>
</reference>
<dbReference type="Proteomes" id="UP000828941">
    <property type="component" value="Chromosome 5"/>
</dbReference>
<dbReference type="EMBL" id="CM039430">
    <property type="protein sequence ID" value="KAI4343526.1"/>
    <property type="molecule type" value="Genomic_DNA"/>
</dbReference>
<protein>
    <submittedName>
        <fullName evidence="1">Uncharacterized protein</fullName>
    </submittedName>
</protein>
<keyword evidence="2" id="KW-1185">Reference proteome</keyword>
<gene>
    <name evidence="1" type="ORF">L6164_010865</name>
</gene>